<dbReference type="Proteomes" id="UP000598360">
    <property type="component" value="Unassembled WGS sequence"/>
</dbReference>
<dbReference type="SUPFAM" id="SSF160104">
    <property type="entry name" value="Acetoacetate decarboxylase-like"/>
    <property type="match status" value="1"/>
</dbReference>
<evidence type="ECO:0000313" key="2">
    <source>
        <dbReference type="Proteomes" id="UP000598360"/>
    </source>
</evidence>
<sequence length="230" mass="24833">MSAHRILGEPVQMPVQIRSARACAATFLAQEAPVRDLLAGTGLDPVRPLPGRALCSLVFVRYTDGDLGPYHEFGVVLLCRTGGRSGSTGAYVHWLPVNQRFTLQAGRDIWGFPKELADIDASFGPGASRCAVRLDGRPVVDVRIGTGVPAPAGAGAIAIDAYTFQDRVLRRIPWRVAPGRVRVRPGGARVRLGEHPVADEIRSLGLSRTALTTTRIDELSMSFDEAQEVR</sequence>
<dbReference type="GO" id="GO:0016829">
    <property type="term" value="F:lyase activity"/>
    <property type="evidence" value="ECO:0007669"/>
    <property type="project" value="InterPro"/>
</dbReference>
<dbReference type="EMBL" id="JADEYC010000007">
    <property type="protein sequence ID" value="MBE9373739.1"/>
    <property type="molecule type" value="Genomic_DNA"/>
</dbReference>
<evidence type="ECO:0000313" key="1">
    <source>
        <dbReference type="EMBL" id="MBE9373739.1"/>
    </source>
</evidence>
<comment type="caution">
    <text evidence="1">The sequence shown here is derived from an EMBL/GenBank/DDBJ whole genome shotgun (WGS) entry which is preliminary data.</text>
</comment>
<reference evidence="1" key="1">
    <citation type="submission" date="2020-10" db="EMBL/GenBank/DDBJ databases">
        <title>Diversity and distribution of actinomycetes associated with coral in the coast of Hainan.</title>
        <authorList>
            <person name="Li F."/>
        </authorList>
    </citation>
    <scope>NUCLEOTIDE SEQUENCE</scope>
    <source>
        <strain evidence="1">HNM0983</strain>
    </source>
</reference>
<dbReference type="RefSeq" id="WP_193927176.1">
    <property type="nucleotide sequence ID" value="NZ_JADEYC010000007.1"/>
</dbReference>
<accession>A0A929B5T2</accession>
<dbReference type="Gene3D" id="2.40.400.10">
    <property type="entry name" value="Acetoacetate decarboxylase-like"/>
    <property type="match status" value="1"/>
</dbReference>
<proteinExistence type="predicted"/>
<gene>
    <name evidence="1" type="ORF">IQ251_04660</name>
</gene>
<name>A0A929B5T2_9PSEU</name>
<dbReference type="InterPro" id="IPR023375">
    <property type="entry name" value="ADC_dom_sf"/>
</dbReference>
<organism evidence="1 2">
    <name type="scientific">Saccharopolyspora montiporae</name>
    <dbReference type="NCBI Taxonomy" id="2781240"/>
    <lineage>
        <taxon>Bacteria</taxon>
        <taxon>Bacillati</taxon>
        <taxon>Actinomycetota</taxon>
        <taxon>Actinomycetes</taxon>
        <taxon>Pseudonocardiales</taxon>
        <taxon>Pseudonocardiaceae</taxon>
        <taxon>Saccharopolyspora</taxon>
    </lineage>
</organism>
<dbReference type="Pfam" id="PF06314">
    <property type="entry name" value="ADC"/>
    <property type="match status" value="1"/>
</dbReference>
<dbReference type="AlphaFoldDB" id="A0A929B5T2"/>
<protein>
    <submittedName>
        <fullName evidence="1">Acetoacetate decarboxylase family protein</fullName>
    </submittedName>
</protein>
<keyword evidence="2" id="KW-1185">Reference proteome</keyword>
<dbReference type="InterPro" id="IPR010451">
    <property type="entry name" value="Acetoacetate_decarboxylase"/>
</dbReference>